<sequence>MGSTVASQPEGGSKRSTSAIVVTGLALFSMFFGAGNLIFPPMLAVEAGDNFWPALFGFLTTASLLPVLAVIAIALSGSNLRDLAQRAGSIFGVVFPVLAYLSIGAFYALPRTGAVSFETAITPLFGLESFASSAVFNVVFFGIALALSWNPTTIMEKLGKFLTPALLVLLVVMISVAAFRWSAEPAAPNEPYDDGPLTAGLLEGYLTMDSIAALAFSIVVISTLRHRGFNEGKELVGGTIAAGVGAGIMLGLVYIGLGLIGRVMPNAGEFDNGAGLLAEAANLTMGGAGQAVFSAIVLLACLTTAVGLITATGEYFSEQFPGSYHVWAVIFAVTSMIIATQGLEFVMTIAAPVIGFLYPPAITLIALTLIEPAFRARTRFSWAFFLPLWTAVVWSAIETLISLEWGADALTPIVQWAPMFDAGLGWVVPVVIAFVIGLVVDFVRPKPAMIPGTMESVEGEDLSAEGDAVPVLQTRD</sequence>
<comment type="caution">
    <text evidence="10">The sequence shown here is derived from an EMBL/GenBank/DDBJ whole genome shotgun (WGS) entry which is preliminary data.</text>
</comment>
<organism evidence="10 11">
    <name type="scientific">Corynebacterium haemomassiliense</name>
    <dbReference type="NCBI Taxonomy" id="2754726"/>
    <lineage>
        <taxon>Bacteria</taxon>
        <taxon>Bacillati</taxon>
        <taxon>Actinomycetota</taxon>
        <taxon>Actinomycetes</taxon>
        <taxon>Mycobacteriales</taxon>
        <taxon>Corynebacteriaceae</taxon>
        <taxon>Corynebacterium</taxon>
    </lineage>
</organism>
<dbReference type="PANTHER" id="PTHR30588:SF7">
    <property type="entry name" value="BRANCHED-CHAIN AMINO ACID CARRIER PROTEIN SAOUHSC_01411-RELATED"/>
    <property type="match status" value="1"/>
</dbReference>
<evidence type="ECO:0000256" key="2">
    <source>
        <dbReference type="ARBA" id="ARBA00008540"/>
    </source>
</evidence>
<dbReference type="Pfam" id="PF05525">
    <property type="entry name" value="Branch_AA_trans"/>
    <property type="match status" value="1"/>
</dbReference>
<evidence type="ECO:0000256" key="6">
    <source>
        <dbReference type="ARBA" id="ARBA00022970"/>
    </source>
</evidence>
<evidence type="ECO:0000256" key="8">
    <source>
        <dbReference type="ARBA" id="ARBA00023136"/>
    </source>
</evidence>
<keyword evidence="11" id="KW-1185">Reference proteome</keyword>
<feature type="transmembrane region" description="Helical" evidence="9">
    <location>
        <begin position="51"/>
        <end position="75"/>
    </location>
</feature>
<dbReference type="GO" id="GO:0015190">
    <property type="term" value="F:L-leucine transmembrane transporter activity"/>
    <property type="evidence" value="ECO:0007669"/>
    <property type="project" value="TreeGrafter"/>
</dbReference>
<evidence type="ECO:0000313" key="10">
    <source>
        <dbReference type="EMBL" id="MBA5244248.1"/>
    </source>
</evidence>
<dbReference type="RefSeq" id="WP_181888899.1">
    <property type="nucleotide sequence ID" value="NZ_CP170998.1"/>
</dbReference>
<dbReference type="AlphaFoldDB" id="A0A7W2I3N5"/>
<comment type="subcellular location">
    <subcellularLocation>
        <location evidence="1">Cell membrane</location>
        <topology evidence="1">Multi-pass membrane protein</topology>
    </subcellularLocation>
</comment>
<dbReference type="NCBIfam" id="TIGR00796">
    <property type="entry name" value="livcs"/>
    <property type="match status" value="1"/>
</dbReference>
<dbReference type="EMBL" id="JACDTZ010000001">
    <property type="protein sequence ID" value="MBA5244248.1"/>
    <property type="molecule type" value="Genomic_DNA"/>
</dbReference>
<protein>
    <submittedName>
        <fullName evidence="10">Branched-chain amino acid transport system II carrier protein</fullName>
    </submittedName>
</protein>
<dbReference type="GO" id="GO:0015820">
    <property type="term" value="P:L-leucine transport"/>
    <property type="evidence" value="ECO:0007669"/>
    <property type="project" value="TreeGrafter"/>
</dbReference>
<reference evidence="10 11" key="1">
    <citation type="submission" date="2020-07" db="EMBL/GenBank/DDBJ databases">
        <title>Draft genome and description of Corynebacterium haemomassiliense strain Marseile-Q3615 sp. nov.</title>
        <authorList>
            <person name="Boxberger M."/>
            <person name="La Scola B."/>
        </authorList>
    </citation>
    <scope>NUCLEOTIDE SEQUENCE [LARGE SCALE GENOMIC DNA]</scope>
    <source>
        <strain evidence="10 11">Marseille-Q3615</strain>
    </source>
</reference>
<feature type="transmembrane region" description="Helical" evidence="9">
    <location>
        <begin position="324"/>
        <end position="343"/>
    </location>
</feature>
<evidence type="ECO:0000256" key="3">
    <source>
        <dbReference type="ARBA" id="ARBA00022448"/>
    </source>
</evidence>
<dbReference type="GO" id="GO:0015818">
    <property type="term" value="P:isoleucine transport"/>
    <property type="evidence" value="ECO:0007669"/>
    <property type="project" value="TreeGrafter"/>
</dbReference>
<keyword evidence="6" id="KW-0029">Amino-acid transport</keyword>
<evidence type="ECO:0000256" key="1">
    <source>
        <dbReference type="ARBA" id="ARBA00004651"/>
    </source>
</evidence>
<dbReference type="InterPro" id="IPR004685">
    <property type="entry name" value="Brnchd-chn_aa_trnsp_Livcs"/>
</dbReference>
<keyword evidence="7 9" id="KW-1133">Transmembrane helix</keyword>
<evidence type="ECO:0000256" key="9">
    <source>
        <dbReference type="SAM" id="Phobius"/>
    </source>
</evidence>
<feature type="transmembrane region" description="Helical" evidence="9">
    <location>
        <begin position="202"/>
        <end position="224"/>
    </location>
</feature>
<feature type="transmembrane region" description="Helical" evidence="9">
    <location>
        <begin position="382"/>
        <end position="403"/>
    </location>
</feature>
<gene>
    <name evidence="10" type="primary">brnQ</name>
    <name evidence="10" type="ORF">H0193_05355</name>
</gene>
<feature type="transmembrane region" description="Helical" evidence="9">
    <location>
        <begin position="87"/>
        <end position="109"/>
    </location>
</feature>
<dbReference type="GO" id="GO:0005886">
    <property type="term" value="C:plasma membrane"/>
    <property type="evidence" value="ECO:0007669"/>
    <property type="project" value="UniProtKB-SubCell"/>
</dbReference>
<keyword evidence="4" id="KW-1003">Cell membrane</keyword>
<dbReference type="GO" id="GO:0005304">
    <property type="term" value="F:L-valine transmembrane transporter activity"/>
    <property type="evidence" value="ECO:0007669"/>
    <property type="project" value="TreeGrafter"/>
</dbReference>
<evidence type="ECO:0000256" key="7">
    <source>
        <dbReference type="ARBA" id="ARBA00022989"/>
    </source>
</evidence>
<feature type="transmembrane region" description="Helical" evidence="9">
    <location>
        <begin position="423"/>
        <end position="443"/>
    </location>
</feature>
<keyword evidence="5 9" id="KW-0812">Transmembrane</keyword>
<evidence type="ECO:0000256" key="5">
    <source>
        <dbReference type="ARBA" id="ARBA00022692"/>
    </source>
</evidence>
<feature type="transmembrane region" description="Helical" evidence="9">
    <location>
        <begin position="20"/>
        <end position="39"/>
    </location>
</feature>
<feature type="transmembrane region" description="Helical" evidence="9">
    <location>
        <begin position="161"/>
        <end position="182"/>
    </location>
</feature>
<keyword evidence="8 9" id="KW-0472">Membrane</keyword>
<proteinExistence type="inferred from homology"/>
<dbReference type="Proteomes" id="UP000523682">
    <property type="component" value="Unassembled WGS sequence"/>
</dbReference>
<keyword evidence="3" id="KW-0813">Transport</keyword>
<evidence type="ECO:0000313" key="11">
    <source>
        <dbReference type="Proteomes" id="UP000523682"/>
    </source>
</evidence>
<comment type="similarity">
    <text evidence="2">Belongs to the branched chain amino acid transporter family.</text>
</comment>
<accession>A0A7W2I3N5</accession>
<dbReference type="GO" id="GO:0015188">
    <property type="term" value="F:L-isoleucine transmembrane transporter activity"/>
    <property type="evidence" value="ECO:0007669"/>
    <property type="project" value="TreeGrafter"/>
</dbReference>
<feature type="transmembrane region" description="Helical" evidence="9">
    <location>
        <begin position="349"/>
        <end position="370"/>
    </location>
</feature>
<name>A0A7W2I3N5_9CORY</name>
<feature type="transmembrane region" description="Helical" evidence="9">
    <location>
        <begin position="291"/>
        <end position="312"/>
    </location>
</feature>
<feature type="transmembrane region" description="Helical" evidence="9">
    <location>
        <begin position="236"/>
        <end position="260"/>
    </location>
</feature>
<feature type="transmembrane region" description="Helical" evidence="9">
    <location>
        <begin position="129"/>
        <end position="149"/>
    </location>
</feature>
<dbReference type="PANTHER" id="PTHR30588">
    <property type="entry name" value="BRANCHED-CHAIN AMINO ACID TRANSPORT SYSTEM 2 CARRIER PROTEIN"/>
    <property type="match status" value="1"/>
</dbReference>
<evidence type="ECO:0000256" key="4">
    <source>
        <dbReference type="ARBA" id="ARBA00022475"/>
    </source>
</evidence>